<protein>
    <recommendedName>
        <fullName evidence="1">Polysaccharide pyruvyl transferase domain-containing protein</fullName>
    </recommendedName>
</protein>
<reference evidence="2 3" key="1">
    <citation type="submission" date="2011-11" db="EMBL/GenBank/DDBJ databases">
        <title>Whole genome shotgun sequence of Gordonia araii NBRC 100433.</title>
        <authorList>
            <person name="Yoshida Y."/>
            <person name="Hosoyama A."/>
            <person name="Tsuchikane K."/>
            <person name="Katsumata H."/>
            <person name="Yamazaki S."/>
            <person name="Fujita N."/>
        </authorList>
    </citation>
    <scope>NUCLEOTIDE SEQUENCE [LARGE SCALE GENOMIC DNA]</scope>
    <source>
        <strain evidence="2 3">NBRC 100433</strain>
    </source>
</reference>
<dbReference type="STRING" id="1073574.GOARA_036_01610"/>
<sequence length="424" mass="45825">MSTRIARAIRREEIIYLVAPSGYPNYGDELIAYTWLAHLRRVRPRATVVLDCHTPGQAALILRHANPRAVFTDTLWRLSEHARVIAAGEDVDEAVDPERSWEWVARAASQLGLAPYLGEGVDLILQASSLHLLGGGYVNRQWPHHAGVIAALAAVGSKTGAPVFATGQGLLPLLPDAQWAALQNSARAFTVFDVRDAASQTALNGVALSGGDRVTQTGDDVWLSLPTHGWSARLVDEVRKRRGGEVLPDDGVVLCMQSDLVDDFVFDGASGLEALADFTAATLSHWRVPAEKVTVVEAIPGHDYAVAERLGDRLAGANVRSFLTTWREGLPIGQGQTWLTTRFHPHLIAAAAGDSGAAIVTKPDYYGTKHQSLTDAGSKWTVVTDATVPDRPHAGGFSPADRERNVAAKQELAERLYPSRRLGR</sequence>
<dbReference type="InterPro" id="IPR007345">
    <property type="entry name" value="Polysacch_pyruvyl_Trfase"/>
</dbReference>
<dbReference type="AlphaFoldDB" id="G7H0Q4"/>
<name>G7H0Q4_9ACTN</name>
<gene>
    <name evidence="2" type="ORF">GOARA_036_01610</name>
</gene>
<organism evidence="2 3">
    <name type="scientific">Gordonia araii NBRC 100433</name>
    <dbReference type="NCBI Taxonomy" id="1073574"/>
    <lineage>
        <taxon>Bacteria</taxon>
        <taxon>Bacillati</taxon>
        <taxon>Actinomycetota</taxon>
        <taxon>Actinomycetes</taxon>
        <taxon>Mycobacteriales</taxon>
        <taxon>Gordoniaceae</taxon>
        <taxon>Gordonia</taxon>
    </lineage>
</organism>
<evidence type="ECO:0000313" key="2">
    <source>
        <dbReference type="EMBL" id="GAB09429.1"/>
    </source>
</evidence>
<feature type="domain" description="Polysaccharide pyruvyl transferase" evidence="1">
    <location>
        <begin position="25"/>
        <end position="226"/>
    </location>
</feature>
<evidence type="ECO:0000313" key="3">
    <source>
        <dbReference type="Proteomes" id="UP000035088"/>
    </source>
</evidence>
<accession>G7H0Q4</accession>
<proteinExistence type="predicted"/>
<dbReference type="Proteomes" id="UP000035088">
    <property type="component" value="Unassembled WGS sequence"/>
</dbReference>
<dbReference type="Pfam" id="PF04230">
    <property type="entry name" value="PS_pyruv_trans"/>
    <property type="match status" value="1"/>
</dbReference>
<evidence type="ECO:0000259" key="1">
    <source>
        <dbReference type="Pfam" id="PF04230"/>
    </source>
</evidence>
<comment type="caution">
    <text evidence="2">The sequence shown here is derived from an EMBL/GenBank/DDBJ whole genome shotgun (WGS) entry which is preliminary data.</text>
</comment>
<dbReference type="EMBL" id="BAEE01000036">
    <property type="protein sequence ID" value="GAB09429.1"/>
    <property type="molecule type" value="Genomic_DNA"/>
</dbReference>
<keyword evidence="3" id="KW-1185">Reference proteome</keyword>